<dbReference type="InterPro" id="IPR003128">
    <property type="entry name" value="Villin_headpiece"/>
</dbReference>
<dbReference type="SMART" id="SM00153">
    <property type="entry name" value="VHP"/>
    <property type="match status" value="1"/>
</dbReference>
<protein>
    <recommendedName>
        <fullName evidence="5">HP domain-containing protein</fullName>
    </recommendedName>
</protein>
<dbReference type="FunFam" id="1.10.950.10:FF:000001">
    <property type="entry name" value="actin-binding LIM protein 1 isoform X2"/>
    <property type="match status" value="1"/>
</dbReference>
<dbReference type="GO" id="GO:0001725">
    <property type="term" value="C:stress fiber"/>
    <property type="evidence" value="ECO:0007669"/>
    <property type="project" value="TreeGrafter"/>
</dbReference>
<dbReference type="PANTHER" id="PTHR24213">
    <property type="entry name" value="ACTIN-BINDING LIM PROTEIN"/>
    <property type="match status" value="1"/>
</dbReference>
<proteinExistence type="predicted"/>
<keyword evidence="4" id="KW-0677">Repeat</keyword>
<accession>A0A667XGU8</accession>
<dbReference type="InterPro" id="IPR051618">
    <property type="entry name" value="Actin-binding_LIM"/>
</dbReference>
<dbReference type="Ensembl" id="ENSMMDT00005013710.1">
    <property type="protein sequence ID" value="ENSMMDP00005013323.1"/>
    <property type="gene ID" value="ENSMMDG00005006950.1"/>
</dbReference>
<organism evidence="6 7">
    <name type="scientific">Myripristis murdjan</name>
    <name type="common">pinecone soldierfish</name>
    <dbReference type="NCBI Taxonomy" id="586833"/>
    <lineage>
        <taxon>Eukaryota</taxon>
        <taxon>Metazoa</taxon>
        <taxon>Chordata</taxon>
        <taxon>Craniata</taxon>
        <taxon>Vertebrata</taxon>
        <taxon>Euteleostomi</taxon>
        <taxon>Actinopterygii</taxon>
        <taxon>Neopterygii</taxon>
        <taxon>Teleostei</taxon>
        <taxon>Neoteleostei</taxon>
        <taxon>Acanthomorphata</taxon>
        <taxon>Holocentriformes</taxon>
        <taxon>Holocentridae</taxon>
        <taxon>Myripristis</taxon>
    </lineage>
</organism>
<evidence type="ECO:0000313" key="6">
    <source>
        <dbReference type="Ensembl" id="ENSMMDP00005013323.1"/>
    </source>
</evidence>
<keyword evidence="2" id="KW-0963">Cytoplasm</keyword>
<reference evidence="6" key="3">
    <citation type="submission" date="2025-09" db="UniProtKB">
        <authorList>
            <consortium name="Ensembl"/>
        </authorList>
    </citation>
    <scope>IDENTIFICATION</scope>
</reference>
<dbReference type="InterPro" id="IPR036886">
    <property type="entry name" value="Villin_headpiece_dom_sf"/>
</dbReference>
<evidence type="ECO:0000256" key="4">
    <source>
        <dbReference type="ARBA" id="ARBA00022737"/>
    </source>
</evidence>
<dbReference type="GO" id="GO:0060271">
    <property type="term" value="P:cilium assembly"/>
    <property type="evidence" value="ECO:0007669"/>
    <property type="project" value="TreeGrafter"/>
</dbReference>
<dbReference type="Pfam" id="PF02209">
    <property type="entry name" value="VHP"/>
    <property type="match status" value="1"/>
</dbReference>
<dbReference type="GO" id="GO:0005737">
    <property type="term" value="C:cytoplasm"/>
    <property type="evidence" value="ECO:0007669"/>
    <property type="project" value="UniProtKB-SubCell"/>
</dbReference>
<dbReference type="Proteomes" id="UP000472263">
    <property type="component" value="Chromosome 19"/>
</dbReference>
<reference evidence="6" key="2">
    <citation type="submission" date="2025-08" db="UniProtKB">
        <authorList>
            <consortium name="Ensembl"/>
        </authorList>
    </citation>
    <scope>IDENTIFICATION</scope>
</reference>
<evidence type="ECO:0000313" key="7">
    <source>
        <dbReference type="Proteomes" id="UP000472263"/>
    </source>
</evidence>
<dbReference type="InterPro" id="IPR032402">
    <property type="entry name" value="AbLIM_anchor"/>
</dbReference>
<evidence type="ECO:0000256" key="2">
    <source>
        <dbReference type="ARBA" id="ARBA00022490"/>
    </source>
</evidence>
<evidence type="ECO:0000259" key="5">
    <source>
        <dbReference type="PROSITE" id="PS51089"/>
    </source>
</evidence>
<comment type="subcellular location">
    <subcellularLocation>
        <location evidence="1">Cytoplasm</location>
    </subcellularLocation>
</comment>
<name>A0A667XGU8_9TELE</name>
<dbReference type="AlphaFoldDB" id="A0A667XGU8"/>
<dbReference type="PANTHER" id="PTHR24213:SF18">
    <property type="entry name" value="ACTIN-BINDING LIM PROTEIN 1"/>
    <property type="match status" value="1"/>
</dbReference>
<dbReference type="SUPFAM" id="SSF47050">
    <property type="entry name" value="VHP, Villin headpiece domain"/>
    <property type="match status" value="1"/>
</dbReference>
<keyword evidence="7" id="KW-1185">Reference proteome</keyword>
<evidence type="ECO:0000256" key="3">
    <source>
        <dbReference type="ARBA" id="ARBA00022553"/>
    </source>
</evidence>
<evidence type="ECO:0000256" key="1">
    <source>
        <dbReference type="ARBA" id="ARBA00004496"/>
    </source>
</evidence>
<feature type="domain" description="HP" evidence="5">
    <location>
        <begin position="174"/>
        <end position="242"/>
    </location>
</feature>
<dbReference type="Pfam" id="PF16182">
    <property type="entry name" value="AbLIM_anchor"/>
    <property type="match status" value="1"/>
</dbReference>
<dbReference type="GeneTree" id="ENSGT00950000182850"/>
<dbReference type="GO" id="GO:0051015">
    <property type="term" value="F:actin filament binding"/>
    <property type="evidence" value="ECO:0007669"/>
    <property type="project" value="TreeGrafter"/>
</dbReference>
<dbReference type="GO" id="GO:0030032">
    <property type="term" value="P:lamellipodium assembly"/>
    <property type="evidence" value="ECO:0007669"/>
    <property type="project" value="TreeGrafter"/>
</dbReference>
<dbReference type="PROSITE" id="PS51089">
    <property type="entry name" value="HP"/>
    <property type="match status" value="1"/>
</dbReference>
<dbReference type="GO" id="GO:0007010">
    <property type="term" value="P:cytoskeleton organization"/>
    <property type="evidence" value="ECO:0007669"/>
    <property type="project" value="InterPro"/>
</dbReference>
<keyword evidence="3" id="KW-0597">Phosphoprotein</keyword>
<dbReference type="Gene3D" id="1.10.950.10">
    <property type="entry name" value="Villin headpiece domain"/>
    <property type="match status" value="1"/>
</dbReference>
<sequence length="242" mass="28384">MVPRSTSHGSFGSRAMYNRHSYTPTVSRSPQHFHRPDQGFNMYRKPPIYKQHGMQHLSFHFSVTLKPHVKLVQPLEWTPLRNNSGQTLNYNDFQVAGNADSVTGSRKTKHNIFFFFFFLICLLLIKPQSSEFSRHNSYGDFSDEVRSKYAHTCTVLFDIVIIQVDNILNMNACCLSSPVYPYEMLNVANRGRIKLPKDVDRTRLERHLAPDLFFKIFGMKMQEFDKLPLWKRNDMKRKVNLF</sequence>
<reference evidence="6" key="1">
    <citation type="submission" date="2019-06" db="EMBL/GenBank/DDBJ databases">
        <authorList>
            <consortium name="Wellcome Sanger Institute Data Sharing"/>
        </authorList>
    </citation>
    <scope>NUCLEOTIDE SEQUENCE [LARGE SCALE GENOMIC DNA]</scope>
</reference>
<dbReference type="InParanoid" id="A0A667XGU8"/>